<keyword evidence="5" id="KW-1185">Reference proteome</keyword>
<dbReference type="InterPro" id="IPR016193">
    <property type="entry name" value="Cytidine_deaminase-like"/>
</dbReference>
<dbReference type="Proteomes" id="UP000193642">
    <property type="component" value="Unassembled WGS sequence"/>
</dbReference>
<evidence type="ECO:0000256" key="2">
    <source>
        <dbReference type="SAM" id="MobiDB-lite"/>
    </source>
</evidence>
<reference evidence="4 5" key="1">
    <citation type="submission" date="2016-07" db="EMBL/GenBank/DDBJ databases">
        <title>Pervasive Adenine N6-methylation of Active Genes in Fungi.</title>
        <authorList>
            <consortium name="DOE Joint Genome Institute"/>
            <person name="Mondo S.J."/>
            <person name="Dannebaum R.O."/>
            <person name="Kuo R.C."/>
            <person name="Labutti K."/>
            <person name="Haridas S."/>
            <person name="Kuo A."/>
            <person name="Salamov A."/>
            <person name="Ahrendt S.R."/>
            <person name="Lipzen A."/>
            <person name="Sullivan W."/>
            <person name="Andreopoulos W.B."/>
            <person name="Clum A."/>
            <person name="Lindquist E."/>
            <person name="Daum C."/>
            <person name="Ramamoorthy G.K."/>
            <person name="Gryganskyi A."/>
            <person name="Culley D."/>
            <person name="Magnuson J.K."/>
            <person name="James T.Y."/>
            <person name="O'Malley M.A."/>
            <person name="Stajich J.E."/>
            <person name="Spatafora J.W."/>
            <person name="Visel A."/>
            <person name="Grigoriev I.V."/>
        </authorList>
    </citation>
    <scope>NUCLEOTIDE SEQUENCE [LARGE SCALE GENOMIC DNA]</scope>
    <source>
        <strain evidence="4 5">JEL800</strain>
    </source>
</reference>
<name>A0A1Y2BNM3_9FUNG</name>
<protein>
    <submittedName>
        <fullName evidence="4">Cytidine deaminase-like protein</fullName>
    </submittedName>
</protein>
<dbReference type="CDD" id="cd01285">
    <property type="entry name" value="nucleoside_deaminase"/>
    <property type="match status" value="1"/>
</dbReference>
<evidence type="ECO:0000313" key="4">
    <source>
        <dbReference type="EMBL" id="ORY36177.1"/>
    </source>
</evidence>
<dbReference type="SUPFAM" id="SSF53927">
    <property type="entry name" value="Cytidine deaminase-like"/>
    <property type="match status" value="1"/>
</dbReference>
<sequence>MEPSTEDKEKWMQGALTLAEEAFQVGEVPVGCVIVLNNSRIIASGRNKTNETLNGTRHAEFEAIDSIMSNITSLAKEIGANTDSVNPFDVFSKCDLYVTVEPCLMCASALRHIRIRKVYFGCGNERFGGCGSVLNIHQDLSICSVENKDEPTYEVESGIFKEEAIMMLRRFYLRENERGVPSAPNPKKKNNRILKPIE</sequence>
<evidence type="ECO:0000256" key="1">
    <source>
        <dbReference type="ARBA" id="ARBA00022801"/>
    </source>
</evidence>
<accession>A0A1Y2BNM3</accession>
<dbReference type="PANTHER" id="PTHR11079">
    <property type="entry name" value="CYTOSINE DEAMINASE FAMILY MEMBER"/>
    <property type="match status" value="1"/>
</dbReference>
<evidence type="ECO:0000259" key="3">
    <source>
        <dbReference type="PROSITE" id="PS51747"/>
    </source>
</evidence>
<comment type="caution">
    <text evidence="4">The sequence shown here is derived from an EMBL/GenBank/DDBJ whole genome shotgun (WGS) entry which is preliminary data.</text>
</comment>
<dbReference type="Gene3D" id="3.40.140.10">
    <property type="entry name" value="Cytidine Deaminase, domain 2"/>
    <property type="match status" value="1"/>
</dbReference>
<dbReference type="PROSITE" id="PS51747">
    <property type="entry name" value="CYT_DCMP_DEAMINASES_2"/>
    <property type="match status" value="1"/>
</dbReference>
<dbReference type="PANTHER" id="PTHR11079:SF149">
    <property type="entry name" value="TRNA-SPECIFIC ADENOSINE DEAMINASE 2"/>
    <property type="match status" value="1"/>
</dbReference>
<dbReference type="GO" id="GO:0002100">
    <property type="term" value="P:tRNA wobble adenosine to inosine editing"/>
    <property type="evidence" value="ECO:0007669"/>
    <property type="project" value="TreeGrafter"/>
</dbReference>
<evidence type="ECO:0000313" key="5">
    <source>
        <dbReference type="Proteomes" id="UP000193642"/>
    </source>
</evidence>
<proteinExistence type="predicted"/>
<feature type="region of interest" description="Disordered" evidence="2">
    <location>
        <begin position="178"/>
        <end position="198"/>
    </location>
</feature>
<dbReference type="STRING" id="329046.A0A1Y2BNM3"/>
<dbReference type="InterPro" id="IPR002125">
    <property type="entry name" value="CMP_dCMP_dom"/>
</dbReference>
<dbReference type="Pfam" id="PF00383">
    <property type="entry name" value="dCMP_cyt_deam_1"/>
    <property type="match status" value="1"/>
</dbReference>
<keyword evidence="1" id="KW-0378">Hydrolase</keyword>
<organism evidence="4 5">
    <name type="scientific">Rhizoclosmatium globosum</name>
    <dbReference type="NCBI Taxonomy" id="329046"/>
    <lineage>
        <taxon>Eukaryota</taxon>
        <taxon>Fungi</taxon>
        <taxon>Fungi incertae sedis</taxon>
        <taxon>Chytridiomycota</taxon>
        <taxon>Chytridiomycota incertae sedis</taxon>
        <taxon>Chytridiomycetes</taxon>
        <taxon>Chytridiales</taxon>
        <taxon>Chytriomycetaceae</taxon>
        <taxon>Rhizoclosmatium</taxon>
    </lineage>
</organism>
<feature type="domain" description="CMP/dCMP-type deaminase" evidence="3">
    <location>
        <begin position="6"/>
        <end position="132"/>
    </location>
</feature>
<dbReference type="OrthoDB" id="1701769at2759"/>
<dbReference type="GO" id="GO:0005737">
    <property type="term" value="C:cytoplasm"/>
    <property type="evidence" value="ECO:0007669"/>
    <property type="project" value="TreeGrafter"/>
</dbReference>
<dbReference type="AlphaFoldDB" id="A0A1Y2BNM3"/>
<dbReference type="GO" id="GO:0005634">
    <property type="term" value="C:nucleus"/>
    <property type="evidence" value="ECO:0007669"/>
    <property type="project" value="TreeGrafter"/>
</dbReference>
<dbReference type="EMBL" id="MCGO01000057">
    <property type="protein sequence ID" value="ORY36177.1"/>
    <property type="molecule type" value="Genomic_DNA"/>
</dbReference>
<dbReference type="GO" id="GO:0052717">
    <property type="term" value="F:tRNA-specific adenosine-34 deaminase activity"/>
    <property type="evidence" value="ECO:0007669"/>
    <property type="project" value="TreeGrafter"/>
</dbReference>
<gene>
    <name evidence="4" type="ORF">BCR33DRAFT_754845</name>
</gene>